<evidence type="ECO:0000256" key="1">
    <source>
        <dbReference type="ARBA" id="ARBA00004429"/>
    </source>
</evidence>
<dbReference type="InterPro" id="IPR011701">
    <property type="entry name" value="MFS"/>
</dbReference>
<feature type="transmembrane region" description="Helical" evidence="6">
    <location>
        <begin position="220"/>
        <end position="239"/>
    </location>
</feature>
<feature type="transmembrane region" description="Helical" evidence="6">
    <location>
        <begin position="54"/>
        <end position="75"/>
    </location>
</feature>
<feature type="transmembrane region" description="Helical" evidence="6">
    <location>
        <begin position="312"/>
        <end position="332"/>
    </location>
</feature>
<comment type="subcellular location">
    <subcellularLocation>
        <location evidence="1">Cell inner membrane</location>
        <topology evidence="1">Multi-pass membrane protein</topology>
    </subcellularLocation>
</comment>
<sequence>MTPAAVPPGTTRTTNAFSWRFVTPLFTGSAINAINTSLIATALVPIAAAVHVSVGRTAVLVSALYLACAIAQPMGGKLAEEFGPRRVFLAGILIVLAGGTVGGLGQDLTALVVARVLIGVGSSAVYPSAMLLIRRRAEATGLDAPPGGVLGGLMIAGAATSALGLPMGGMLVDAWGWRTTFFINLPFALLALAMAYFWIPSDPPVVGSRTLRELAARLDVAGIVGFAGAIAALLVFLRGLPHPDWLVLVLAAAIGAGLVWWELRTSRPFFDVRLLGKNPALTRTYLRFAVASLCVYTVLYGLTQWLQAGRNMSSEAAGLLLLPMSALSALLARPISQRNLVRMPLIVAAVSCLAASAGVLALTASTPTVWIVVITLVFGITLGTTISANQTALYTQAGSGEIGTAAGLFRTFGFLGSIASSALISVVFHTQVSDHRLHLIALIMVIVSVLGLILVITDRTVMTRARA</sequence>
<keyword evidence="3 6" id="KW-0812">Transmembrane</keyword>
<feature type="transmembrane region" description="Helical" evidence="6">
    <location>
        <begin position="245"/>
        <end position="263"/>
    </location>
</feature>
<feature type="transmembrane region" description="Helical" evidence="6">
    <location>
        <begin position="408"/>
        <end position="431"/>
    </location>
</feature>
<dbReference type="Gene3D" id="1.20.1720.10">
    <property type="entry name" value="Multidrug resistance protein D"/>
    <property type="match status" value="1"/>
</dbReference>
<evidence type="ECO:0000256" key="6">
    <source>
        <dbReference type="SAM" id="Phobius"/>
    </source>
</evidence>
<dbReference type="RefSeq" id="WP_218041870.1">
    <property type="nucleotide sequence ID" value="NZ_BLIP01000003.1"/>
</dbReference>
<evidence type="ECO:0000256" key="4">
    <source>
        <dbReference type="ARBA" id="ARBA00022989"/>
    </source>
</evidence>
<feature type="transmembrane region" description="Helical" evidence="6">
    <location>
        <begin position="344"/>
        <end position="363"/>
    </location>
</feature>
<feature type="domain" description="Major facilitator superfamily (MFS) profile" evidence="7">
    <location>
        <begin position="21"/>
        <end position="459"/>
    </location>
</feature>
<feature type="transmembrane region" description="Helical" evidence="6">
    <location>
        <begin position="181"/>
        <end position="199"/>
    </location>
</feature>
<reference evidence="9 11" key="2">
    <citation type="submission" date="2022-12" db="EMBL/GenBank/DDBJ databases">
        <authorList>
            <person name="Ruckert C."/>
            <person name="Busche T."/>
            <person name="Kalinowski J."/>
            <person name="Wittmann C."/>
        </authorList>
    </citation>
    <scope>NUCLEOTIDE SEQUENCE [LARGE SCALE GENOMIC DNA]</scope>
    <source>
        <strain evidence="9 11">DSM 40276</strain>
    </source>
</reference>
<evidence type="ECO:0000256" key="5">
    <source>
        <dbReference type="ARBA" id="ARBA00023136"/>
    </source>
</evidence>
<proteinExistence type="predicted"/>
<feature type="transmembrane region" description="Helical" evidence="6">
    <location>
        <begin position="145"/>
        <end position="169"/>
    </location>
</feature>
<dbReference type="InterPro" id="IPR036259">
    <property type="entry name" value="MFS_trans_sf"/>
</dbReference>
<evidence type="ECO:0000256" key="3">
    <source>
        <dbReference type="ARBA" id="ARBA00022692"/>
    </source>
</evidence>
<keyword evidence="4 6" id="KW-1133">Transmembrane helix</keyword>
<dbReference type="EMBL" id="BLIP01000003">
    <property type="protein sequence ID" value="GFE26961.1"/>
    <property type="molecule type" value="Genomic_DNA"/>
</dbReference>
<evidence type="ECO:0000256" key="2">
    <source>
        <dbReference type="ARBA" id="ARBA00022448"/>
    </source>
</evidence>
<dbReference type="SUPFAM" id="SSF103473">
    <property type="entry name" value="MFS general substrate transporter"/>
    <property type="match status" value="1"/>
</dbReference>
<keyword evidence="5 6" id="KW-0472">Membrane</keyword>
<feature type="transmembrane region" description="Helical" evidence="6">
    <location>
        <begin position="437"/>
        <end position="456"/>
    </location>
</feature>
<dbReference type="Gene3D" id="1.20.1250.20">
    <property type="entry name" value="MFS general substrate transporter like domains"/>
    <property type="match status" value="1"/>
</dbReference>
<dbReference type="GO" id="GO:0022857">
    <property type="term" value="F:transmembrane transporter activity"/>
    <property type="evidence" value="ECO:0007669"/>
    <property type="project" value="InterPro"/>
</dbReference>
<dbReference type="PANTHER" id="PTHR23501">
    <property type="entry name" value="MAJOR FACILITATOR SUPERFAMILY"/>
    <property type="match status" value="1"/>
</dbReference>
<feature type="transmembrane region" description="Helical" evidence="6">
    <location>
        <begin position="21"/>
        <end position="48"/>
    </location>
</feature>
<feature type="transmembrane region" description="Helical" evidence="6">
    <location>
        <begin position="369"/>
        <end position="388"/>
    </location>
</feature>
<feature type="transmembrane region" description="Helical" evidence="6">
    <location>
        <begin position="87"/>
        <end position="106"/>
    </location>
</feature>
<keyword evidence="11" id="KW-1185">Reference proteome</keyword>
<evidence type="ECO:0000259" key="7">
    <source>
        <dbReference type="PROSITE" id="PS50850"/>
    </source>
</evidence>
<dbReference type="PROSITE" id="PS50850">
    <property type="entry name" value="MFS"/>
    <property type="match status" value="1"/>
</dbReference>
<keyword evidence="2" id="KW-0813">Transport</keyword>
<dbReference type="Proteomes" id="UP001210169">
    <property type="component" value="Chromosome"/>
</dbReference>
<dbReference type="GO" id="GO:0005886">
    <property type="term" value="C:plasma membrane"/>
    <property type="evidence" value="ECO:0007669"/>
    <property type="project" value="UniProtKB-SubCell"/>
</dbReference>
<evidence type="ECO:0000313" key="10">
    <source>
        <dbReference type="Proteomes" id="UP000429552"/>
    </source>
</evidence>
<dbReference type="Pfam" id="PF07690">
    <property type="entry name" value="MFS_1"/>
    <property type="match status" value="1"/>
</dbReference>
<dbReference type="InterPro" id="IPR020846">
    <property type="entry name" value="MFS_dom"/>
</dbReference>
<gene>
    <name evidence="8" type="ORF">Sliba_74140</name>
    <name evidence="9" type="ORF">STRNI_007678</name>
</gene>
<evidence type="ECO:0000313" key="8">
    <source>
        <dbReference type="EMBL" id="GFE26961.1"/>
    </source>
</evidence>
<dbReference type="PANTHER" id="PTHR23501:SF191">
    <property type="entry name" value="VACUOLAR BASIC AMINO ACID TRANSPORTER 4"/>
    <property type="match status" value="1"/>
</dbReference>
<dbReference type="Proteomes" id="UP000429552">
    <property type="component" value="Unassembled WGS sequence"/>
</dbReference>
<organism evidence="8 10">
    <name type="scientific">Streptomyces nigrescens</name>
    <dbReference type="NCBI Taxonomy" id="1920"/>
    <lineage>
        <taxon>Bacteria</taxon>
        <taxon>Bacillati</taxon>
        <taxon>Actinomycetota</taxon>
        <taxon>Actinomycetes</taxon>
        <taxon>Kitasatosporales</taxon>
        <taxon>Streptomycetaceae</taxon>
        <taxon>Streptomyces</taxon>
    </lineage>
</organism>
<feature type="transmembrane region" description="Helical" evidence="6">
    <location>
        <begin position="284"/>
        <end position="306"/>
    </location>
</feature>
<evidence type="ECO:0000313" key="11">
    <source>
        <dbReference type="Proteomes" id="UP001210169"/>
    </source>
</evidence>
<accession>A0A640TXM9</accession>
<dbReference type="EMBL" id="CP114203">
    <property type="protein sequence ID" value="WAU08931.1"/>
    <property type="molecule type" value="Genomic_DNA"/>
</dbReference>
<dbReference type="AlphaFoldDB" id="A0A640TXM9"/>
<feature type="transmembrane region" description="Helical" evidence="6">
    <location>
        <begin position="112"/>
        <end position="133"/>
    </location>
</feature>
<name>A0A640TXM9_STRNI</name>
<dbReference type="GeneID" id="301336820"/>
<evidence type="ECO:0000313" key="9">
    <source>
        <dbReference type="EMBL" id="WAU08931.1"/>
    </source>
</evidence>
<reference evidence="8 10" key="1">
    <citation type="submission" date="2019-12" db="EMBL/GenBank/DDBJ databases">
        <title>Whole genome shotgun sequence of Streptomyces libani subsp. libani NBRC 13452.</title>
        <authorList>
            <person name="Ichikawa N."/>
            <person name="Kimura A."/>
            <person name="Kitahashi Y."/>
            <person name="Komaki H."/>
            <person name="Tamura T."/>
        </authorList>
    </citation>
    <scope>NUCLEOTIDE SEQUENCE [LARGE SCALE GENOMIC DNA]</scope>
    <source>
        <strain evidence="8 10">NBRC 13452</strain>
    </source>
</reference>
<protein>
    <submittedName>
        <fullName evidence="8">MFS transporter</fullName>
    </submittedName>
</protein>